<feature type="region of interest" description="Disordered" evidence="2">
    <location>
        <begin position="284"/>
        <end position="337"/>
    </location>
</feature>
<dbReference type="SMART" id="SM00355">
    <property type="entry name" value="ZnF_C2H2"/>
    <property type="match status" value="2"/>
</dbReference>
<name>A0A9P6WDU3_MAUEX</name>
<accession>A0A9P6WDU3</accession>
<dbReference type="GO" id="GO:0008270">
    <property type="term" value="F:zinc ion binding"/>
    <property type="evidence" value="ECO:0007669"/>
    <property type="project" value="UniProtKB-KW"/>
</dbReference>
<evidence type="ECO:0000259" key="3">
    <source>
        <dbReference type="PROSITE" id="PS50157"/>
    </source>
</evidence>
<keyword evidence="1" id="KW-0862">Zinc</keyword>
<dbReference type="SUPFAM" id="SSF57667">
    <property type="entry name" value="beta-beta-alpha zinc fingers"/>
    <property type="match status" value="1"/>
</dbReference>
<comment type="caution">
    <text evidence="4">The sequence shown here is derived from an EMBL/GenBank/DDBJ whole genome shotgun (WGS) entry which is preliminary data.</text>
</comment>
<evidence type="ECO:0000313" key="4">
    <source>
        <dbReference type="EMBL" id="KAG0669592.1"/>
    </source>
</evidence>
<dbReference type="OrthoDB" id="654211at2759"/>
<dbReference type="Gene3D" id="3.30.160.60">
    <property type="entry name" value="Classic Zinc Finger"/>
    <property type="match status" value="1"/>
</dbReference>
<dbReference type="Proteomes" id="UP000750334">
    <property type="component" value="Unassembled WGS sequence"/>
</dbReference>
<dbReference type="InterPro" id="IPR036236">
    <property type="entry name" value="Znf_C2H2_sf"/>
</dbReference>
<feature type="compositionally biased region" description="Low complexity" evidence="2">
    <location>
        <begin position="219"/>
        <end position="231"/>
    </location>
</feature>
<keyword evidence="1" id="KW-0863">Zinc-finger</keyword>
<dbReference type="AlphaFoldDB" id="A0A9P6WDU3"/>
<proteinExistence type="predicted"/>
<dbReference type="EMBL" id="PUHR01000038">
    <property type="protein sequence ID" value="KAG0669592.1"/>
    <property type="molecule type" value="Genomic_DNA"/>
</dbReference>
<sequence length="430" mass="48634">MSNQLSSLPAHDPSTSQKNIEQISIELQLQYPDAKESISLELDESAEYTFNCPGEFYTSTGLWNIEDFDINTNVPVEFSLEDRSVSSLVIQNPTQSNNVVSNEDLSEKQKKLKTIDPLHNNNDNCNDDVIKSYVAAVLTQVPEEKNQNKHVVFICNDHTVTEPGLVEEFYQGVEENIESSDEQFIDPFVINNSNESVTQAPPPVQILTQSLSGPHQDQSSTVNINTNNSSTLPTGNSAIVNEINTTDILKVIDSPVDDNDTEMANILSDTNFLQPIREFNEQNVGCSRDLQNNDTTESLKQSVEEKDTSEQPSQSVFKMRSITDRRRGKTDAKQPKPFKCSICSEHHQSPTHLKRHVDSVHYGLRPFICYMCIAVKDDYKGASRKDHLVKHLTTVHNMGKPEVKEYVDKHFKKIKKTKKPKRRLVTREPT</sequence>
<dbReference type="PROSITE" id="PS50157">
    <property type="entry name" value="ZINC_FINGER_C2H2_2"/>
    <property type="match status" value="1"/>
</dbReference>
<gene>
    <name evidence="4" type="primary">MSN4</name>
    <name evidence="4" type="ORF">C6P45_003582</name>
</gene>
<protein>
    <submittedName>
        <fullName evidence="4">Zf-C2H2 Zinc finger, C2H2 type</fullName>
    </submittedName>
</protein>
<evidence type="ECO:0000256" key="1">
    <source>
        <dbReference type="PROSITE-ProRule" id="PRU00042"/>
    </source>
</evidence>
<keyword evidence="1" id="KW-0479">Metal-binding</keyword>
<feature type="domain" description="C2H2-type" evidence="3">
    <location>
        <begin position="338"/>
        <end position="366"/>
    </location>
</feature>
<feature type="region of interest" description="Disordered" evidence="2">
    <location>
        <begin position="210"/>
        <end position="235"/>
    </location>
</feature>
<reference evidence="4 5" key="1">
    <citation type="submission" date="2020-11" db="EMBL/GenBank/DDBJ databases">
        <title>Kefir isolates.</title>
        <authorList>
            <person name="Marcisauskas S."/>
            <person name="Kim Y."/>
            <person name="Blasche S."/>
        </authorList>
    </citation>
    <scope>NUCLEOTIDE SEQUENCE [LARGE SCALE GENOMIC DNA]</scope>
    <source>
        <strain evidence="4 5">OG2</strain>
    </source>
</reference>
<organism evidence="4 5">
    <name type="scientific">Maudiozyma exigua</name>
    <name type="common">Yeast</name>
    <name type="synonym">Kazachstania exigua</name>
    <dbReference type="NCBI Taxonomy" id="34358"/>
    <lineage>
        <taxon>Eukaryota</taxon>
        <taxon>Fungi</taxon>
        <taxon>Dikarya</taxon>
        <taxon>Ascomycota</taxon>
        <taxon>Saccharomycotina</taxon>
        <taxon>Saccharomycetes</taxon>
        <taxon>Saccharomycetales</taxon>
        <taxon>Saccharomycetaceae</taxon>
        <taxon>Maudiozyma</taxon>
    </lineage>
</organism>
<evidence type="ECO:0000313" key="5">
    <source>
        <dbReference type="Proteomes" id="UP000750334"/>
    </source>
</evidence>
<feature type="compositionally biased region" description="Polar residues" evidence="2">
    <location>
        <begin position="284"/>
        <end position="301"/>
    </location>
</feature>
<keyword evidence="5" id="KW-1185">Reference proteome</keyword>
<evidence type="ECO:0000256" key="2">
    <source>
        <dbReference type="SAM" id="MobiDB-lite"/>
    </source>
</evidence>
<feature type="compositionally biased region" description="Basic and acidic residues" evidence="2">
    <location>
        <begin position="321"/>
        <end position="334"/>
    </location>
</feature>
<dbReference type="InterPro" id="IPR013087">
    <property type="entry name" value="Znf_C2H2_type"/>
</dbReference>